<protein>
    <recommendedName>
        <fullName evidence="3">Phospholipase C/D domain-containing protein</fullName>
    </recommendedName>
</protein>
<evidence type="ECO:0000313" key="2">
    <source>
        <dbReference type="Proteomes" id="UP000298021"/>
    </source>
</evidence>
<evidence type="ECO:0008006" key="3">
    <source>
        <dbReference type="Google" id="ProtNLM"/>
    </source>
</evidence>
<dbReference type="AlphaFoldDB" id="A0A4Z0JGB1"/>
<sequence length="193" mass="22931">MGSRIMHYAMGTVLCRKYSFDNDFLVGSIAPDVNKNSHTPKKLTHFIHSQKGTNTIVPQDFIDEYSWAMTDFQLGYYLHLVSDDVWLNTVFDKYIRKNTSYPKEELQRIYYHDFEILNKILIDKYNLKKLSFDKYMVSNVKEIQDKDLEYLVDDLNNDFDEQVTGDLQLFKVAEIYQYIDDSAAKFEDLYFPF</sequence>
<reference evidence="1 2" key="1">
    <citation type="submission" date="2018-10" db="EMBL/GenBank/DDBJ databases">
        <title>Lactobacillus sp. R7 and Lactobacillus sp. R19 isolated from fermented mustard green product of Taiwan.</title>
        <authorList>
            <person name="Lin S.-T."/>
        </authorList>
    </citation>
    <scope>NUCLEOTIDE SEQUENCE [LARGE SCALE GENOMIC DNA]</scope>
    <source>
        <strain evidence="1 2">BCRC 81127</strain>
    </source>
</reference>
<gene>
    <name evidence="1" type="ORF">EGT49_12180</name>
</gene>
<dbReference type="Proteomes" id="UP000298021">
    <property type="component" value="Unassembled WGS sequence"/>
</dbReference>
<dbReference type="RefSeq" id="WP_135374626.1">
    <property type="nucleotide sequence ID" value="NZ_RKLY01000050.1"/>
</dbReference>
<organism evidence="1 2">
    <name type="scientific">Companilactobacillus suantsaicola</name>
    <dbReference type="NCBI Taxonomy" id="2487723"/>
    <lineage>
        <taxon>Bacteria</taxon>
        <taxon>Bacillati</taxon>
        <taxon>Bacillota</taxon>
        <taxon>Bacilli</taxon>
        <taxon>Lactobacillales</taxon>
        <taxon>Lactobacillaceae</taxon>
        <taxon>Companilactobacillus</taxon>
    </lineage>
</organism>
<proteinExistence type="predicted"/>
<name>A0A4Z0JGB1_9LACO</name>
<evidence type="ECO:0000313" key="1">
    <source>
        <dbReference type="EMBL" id="TGD20981.1"/>
    </source>
</evidence>
<dbReference type="OrthoDB" id="9810012at2"/>
<comment type="caution">
    <text evidence="1">The sequence shown here is derived from an EMBL/GenBank/DDBJ whole genome shotgun (WGS) entry which is preliminary data.</text>
</comment>
<accession>A0A4Z0JGB1</accession>
<dbReference type="EMBL" id="RKLY01000050">
    <property type="protein sequence ID" value="TGD20981.1"/>
    <property type="molecule type" value="Genomic_DNA"/>
</dbReference>
<keyword evidence="2" id="KW-1185">Reference proteome</keyword>